<reference evidence="1 2" key="1">
    <citation type="submission" date="2019-03" db="EMBL/GenBank/DDBJ databases">
        <title>Genomic Encyclopedia of Type Strains, Phase IV (KMG-IV): sequencing the most valuable type-strain genomes for metagenomic binning, comparative biology and taxonomic classification.</title>
        <authorList>
            <person name="Goeker M."/>
        </authorList>
    </citation>
    <scope>NUCLEOTIDE SEQUENCE [LARGE SCALE GENOMIC DNA]</scope>
    <source>
        <strain evidence="1 2">DSM 26752</strain>
    </source>
</reference>
<sequence length="308" mass="34684">MNKDKFNIFMAHLATLLALESNNPNIVENIKVEEDCVEIDICSSQSEEQSEWDIPEKSSSVSKLPWEKDVKFLKAQEKNGTHVLMSAFCSVLIDPLPGEEYNVQIAAKSLSGKVVQPGEVFSQNQSIGPYTKDKGYRKGASYAGENIVETEGGGVCKIASTLYNVAVLSDLEIVERHNHIMPVNYVPYGQDATVAYGSKDFKFKNDKEYPILIWAEVIENRLYIGFYGREESPEVKWHHDISNIIKAPKYYKNNPNLKIGEEKIIIKGIDGATVNSYVTIKYKDGTIKTKNLGISKYWSLPYVIEANR</sequence>
<dbReference type="InterPro" id="IPR007391">
    <property type="entry name" value="Vancomycin_resist_VanW"/>
</dbReference>
<name>A0A4R3L0X6_9FIRM</name>
<comment type="caution">
    <text evidence="1">The sequence shown here is derived from an EMBL/GenBank/DDBJ whole genome shotgun (WGS) entry which is preliminary data.</text>
</comment>
<dbReference type="RefSeq" id="WP_132026918.1">
    <property type="nucleotide sequence ID" value="NZ_CP068564.1"/>
</dbReference>
<dbReference type="Pfam" id="PF04294">
    <property type="entry name" value="VanW"/>
    <property type="match status" value="1"/>
</dbReference>
<gene>
    <name evidence="1" type="ORF">EDD65_104133</name>
</gene>
<dbReference type="EMBL" id="SMAE01000004">
    <property type="protein sequence ID" value="TCS90590.1"/>
    <property type="molecule type" value="Genomic_DNA"/>
</dbReference>
<dbReference type="PANTHER" id="PTHR35788">
    <property type="entry name" value="EXPORTED PROTEIN-RELATED"/>
    <property type="match status" value="1"/>
</dbReference>
<evidence type="ECO:0000313" key="1">
    <source>
        <dbReference type="EMBL" id="TCS90590.1"/>
    </source>
</evidence>
<dbReference type="InterPro" id="IPR052913">
    <property type="entry name" value="Glycopeptide_resist_protein"/>
</dbReference>
<dbReference type="Proteomes" id="UP000294567">
    <property type="component" value="Unassembled WGS sequence"/>
</dbReference>
<dbReference type="PANTHER" id="PTHR35788:SF1">
    <property type="entry name" value="EXPORTED PROTEIN"/>
    <property type="match status" value="1"/>
</dbReference>
<dbReference type="OrthoDB" id="9797191at2"/>
<dbReference type="AlphaFoldDB" id="A0A4R3L0X6"/>
<accession>A0A4R3L0X6</accession>
<protein>
    <submittedName>
        <fullName evidence="1">Surface rod structure-forming protein G</fullName>
    </submittedName>
</protein>
<keyword evidence="2" id="KW-1185">Reference proteome</keyword>
<proteinExistence type="predicted"/>
<evidence type="ECO:0000313" key="2">
    <source>
        <dbReference type="Proteomes" id="UP000294567"/>
    </source>
</evidence>
<organism evidence="1 2">
    <name type="scientific">Keratinibaculum paraultunense</name>
    <dbReference type="NCBI Taxonomy" id="1278232"/>
    <lineage>
        <taxon>Bacteria</taxon>
        <taxon>Bacillati</taxon>
        <taxon>Bacillota</taxon>
        <taxon>Tissierellia</taxon>
        <taxon>Tissierellales</taxon>
        <taxon>Tepidimicrobiaceae</taxon>
        <taxon>Keratinibaculum</taxon>
    </lineage>
</organism>